<dbReference type="InterPro" id="IPR050641">
    <property type="entry name" value="RIFMO-like"/>
</dbReference>
<comment type="caution">
    <text evidence="5">The sequence shown here is derived from an EMBL/GenBank/DDBJ whole genome shotgun (WGS) entry which is preliminary data.</text>
</comment>
<dbReference type="PANTHER" id="PTHR43004:SF19">
    <property type="entry name" value="BINDING MONOOXYGENASE, PUTATIVE (JCVI)-RELATED"/>
    <property type="match status" value="1"/>
</dbReference>
<name>A0ABV2W467_9ACTN</name>
<sequence length="511" mass="53859">MDRSMEAGVLVVGGGPVGMLVAAELAAYGTDVALLEHRTTTSERPKATTLHARTVQCLARRGHLPEPFARPGGDGNAMPFHFAGMSGLTISAPPTEPPPILKMPQAELERFFEARARAAGARVLRGHRVVGLARTSEGVRLEAEGPRGTVVLHGRYAVGADGARSTVRRLASIESDTWPATATALMGQVRLRDTGVLPPGWHRTPRGWLVVKDAPDGTVHLRTLDCDRPPADRQTPLTVAELSRETSRIAGRDVVMTEGRWLSRFSDFARLARTYRAGPVLLAGDAAHVHFPVGGQGLSTGLLDAVDLGWKLALVAAGDAPQALLDTYGAERRPAARRVVDNTRAQVALMRPDSALDPVRDLLAGMFAPGGAGDPFAPMISAQDTVLPALTPSSWEGTFLRNVALDAADGPTDVIHLLRGGRPLLLLFGEDGERHLGAARPWQDRLRVVRCAPVPELPCAALLVRPDGYVAWAPDGGGLGAVLARWFGGGGGEGRPAPEGSVAAGAGQPTG</sequence>
<feature type="domain" description="FAD-binding" evidence="4">
    <location>
        <begin position="7"/>
        <end position="343"/>
    </location>
</feature>
<comment type="cofactor">
    <cofactor evidence="1">
        <name>FAD</name>
        <dbReference type="ChEBI" id="CHEBI:57692"/>
    </cofactor>
</comment>
<accession>A0ABV2W467</accession>
<dbReference type="InterPro" id="IPR002938">
    <property type="entry name" value="FAD-bd"/>
</dbReference>
<protein>
    <submittedName>
        <fullName evidence="5">FAD-dependent monooxygenase</fullName>
    </submittedName>
</protein>
<evidence type="ECO:0000313" key="5">
    <source>
        <dbReference type="EMBL" id="MEU0708327.1"/>
    </source>
</evidence>
<dbReference type="RefSeq" id="WP_359806137.1">
    <property type="nucleotide sequence ID" value="NZ_JBEXZQ010000015.1"/>
</dbReference>
<evidence type="ECO:0000259" key="4">
    <source>
        <dbReference type="Pfam" id="PF01494"/>
    </source>
</evidence>
<dbReference type="SUPFAM" id="SSF51905">
    <property type="entry name" value="FAD/NAD(P)-binding domain"/>
    <property type="match status" value="1"/>
</dbReference>
<keyword evidence="5" id="KW-0560">Oxidoreductase</keyword>
<dbReference type="PANTHER" id="PTHR43004">
    <property type="entry name" value="TRK SYSTEM POTASSIUM UPTAKE PROTEIN"/>
    <property type="match status" value="1"/>
</dbReference>
<gene>
    <name evidence="5" type="ORF">ABZ508_13310</name>
</gene>
<evidence type="ECO:0000256" key="1">
    <source>
        <dbReference type="ARBA" id="ARBA00001974"/>
    </source>
</evidence>
<dbReference type="Gene3D" id="3.30.70.2450">
    <property type="match status" value="1"/>
</dbReference>
<dbReference type="Gene3D" id="3.40.30.120">
    <property type="match status" value="1"/>
</dbReference>
<dbReference type="PRINTS" id="PR00420">
    <property type="entry name" value="RNGMNOXGNASE"/>
</dbReference>
<evidence type="ECO:0000256" key="2">
    <source>
        <dbReference type="ARBA" id="ARBA00022630"/>
    </source>
</evidence>
<dbReference type="Gene3D" id="3.50.50.60">
    <property type="entry name" value="FAD/NAD(P)-binding domain"/>
    <property type="match status" value="1"/>
</dbReference>
<dbReference type="EMBL" id="JBEXZR010000009">
    <property type="protein sequence ID" value="MEU0708327.1"/>
    <property type="molecule type" value="Genomic_DNA"/>
</dbReference>
<keyword evidence="2" id="KW-0285">Flavoprotein</keyword>
<dbReference type="GO" id="GO:0004497">
    <property type="term" value="F:monooxygenase activity"/>
    <property type="evidence" value="ECO:0007669"/>
    <property type="project" value="UniProtKB-KW"/>
</dbReference>
<dbReference type="Proteomes" id="UP001550378">
    <property type="component" value="Unassembled WGS sequence"/>
</dbReference>
<keyword evidence="5" id="KW-0503">Monooxygenase</keyword>
<keyword evidence="6" id="KW-1185">Reference proteome</keyword>
<dbReference type="Pfam" id="PF21274">
    <property type="entry name" value="Rng_hyd_C"/>
    <property type="match status" value="1"/>
</dbReference>
<evidence type="ECO:0000313" key="6">
    <source>
        <dbReference type="Proteomes" id="UP001550378"/>
    </source>
</evidence>
<reference evidence="5 6" key="1">
    <citation type="submission" date="2024-06" db="EMBL/GenBank/DDBJ databases">
        <title>The Natural Products Discovery Center: Release of the First 8490 Sequenced Strains for Exploring Actinobacteria Biosynthetic Diversity.</title>
        <authorList>
            <person name="Kalkreuter E."/>
            <person name="Kautsar S.A."/>
            <person name="Yang D."/>
            <person name="Bader C.D."/>
            <person name="Teijaro C.N."/>
            <person name="Fluegel L."/>
            <person name="Davis C.M."/>
            <person name="Simpson J.R."/>
            <person name="Lauterbach L."/>
            <person name="Steele A.D."/>
            <person name="Gui C."/>
            <person name="Meng S."/>
            <person name="Li G."/>
            <person name="Viehrig K."/>
            <person name="Ye F."/>
            <person name="Su P."/>
            <person name="Kiefer A.F."/>
            <person name="Nichols A."/>
            <person name="Cepeda A.J."/>
            <person name="Yan W."/>
            <person name="Fan B."/>
            <person name="Jiang Y."/>
            <person name="Adhikari A."/>
            <person name="Zheng C.-J."/>
            <person name="Schuster L."/>
            <person name="Cowan T.M."/>
            <person name="Smanski M.J."/>
            <person name="Chevrette M.G."/>
            <person name="De Carvalho L.P.S."/>
            <person name="Shen B."/>
        </authorList>
    </citation>
    <scope>NUCLEOTIDE SEQUENCE [LARGE SCALE GENOMIC DNA]</scope>
    <source>
        <strain evidence="5 6">NPDC006337</strain>
    </source>
</reference>
<dbReference type="InterPro" id="IPR036188">
    <property type="entry name" value="FAD/NAD-bd_sf"/>
</dbReference>
<evidence type="ECO:0000256" key="3">
    <source>
        <dbReference type="ARBA" id="ARBA00022827"/>
    </source>
</evidence>
<proteinExistence type="predicted"/>
<keyword evidence="3" id="KW-0274">FAD</keyword>
<dbReference type="Pfam" id="PF01494">
    <property type="entry name" value="FAD_binding_3"/>
    <property type="match status" value="1"/>
</dbReference>
<organism evidence="5 6">
    <name type="scientific">Streptomyces lavendulocolor</name>
    <dbReference type="NCBI Taxonomy" id="67316"/>
    <lineage>
        <taxon>Bacteria</taxon>
        <taxon>Bacillati</taxon>
        <taxon>Actinomycetota</taxon>
        <taxon>Actinomycetes</taxon>
        <taxon>Kitasatosporales</taxon>
        <taxon>Streptomycetaceae</taxon>
        <taxon>Streptomyces</taxon>
    </lineage>
</organism>